<reference evidence="3 4" key="1">
    <citation type="submission" date="2020-07" db="EMBL/GenBank/DDBJ databases">
        <title>Sequencing the genomes of 1000 actinobacteria strains.</title>
        <authorList>
            <person name="Klenk H.-P."/>
        </authorList>
    </citation>
    <scope>NUCLEOTIDE SEQUENCE [LARGE SCALE GENOMIC DNA]</scope>
    <source>
        <strain evidence="3 4">DSM 23987</strain>
    </source>
</reference>
<gene>
    <name evidence="3" type="ORF">BJ986_000756</name>
</gene>
<dbReference type="AlphaFoldDB" id="A0A852WBU1"/>
<dbReference type="Gene3D" id="3.40.190.10">
    <property type="entry name" value="Periplasmic binding protein-like II"/>
    <property type="match status" value="1"/>
</dbReference>
<dbReference type="InterPro" id="IPR030678">
    <property type="entry name" value="Peptide/Ni-bd"/>
</dbReference>
<comment type="caution">
    <text evidence="3">The sequence shown here is derived from an EMBL/GenBank/DDBJ whole genome shotgun (WGS) entry which is preliminary data.</text>
</comment>
<dbReference type="GO" id="GO:0042597">
    <property type="term" value="C:periplasmic space"/>
    <property type="evidence" value="ECO:0007669"/>
    <property type="project" value="UniProtKB-ARBA"/>
</dbReference>
<protein>
    <submittedName>
        <fullName evidence="3">Peptide/nickel transport system substrate-binding protein</fullName>
    </submittedName>
</protein>
<evidence type="ECO:0000256" key="1">
    <source>
        <dbReference type="SAM" id="SignalP"/>
    </source>
</evidence>
<dbReference type="RefSeq" id="WP_179420783.1">
    <property type="nucleotide sequence ID" value="NZ_JACCAB010000001.1"/>
</dbReference>
<dbReference type="PANTHER" id="PTHR30290:SF83">
    <property type="entry name" value="ABC TRANSPORTER SUBSTRATE-BINDING PROTEIN"/>
    <property type="match status" value="1"/>
</dbReference>
<feature type="signal peptide" evidence="1">
    <location>
        <begin position="1"/>
        <end position="26"/>
    </location>
</feature>
<dbReference type="CDD" id="cd08506">
    <property type="entry name" value="PBP2_clavulanate_OppA2"/>
    <property type="match status" value="1"/>
</dbReference>
<keyword evidence="1" id="KW-0732">Signal</keyword>
<dbReference type="InterPro" id="IPR000914">
    <property type="entry name" value="SBP_5_dom"/>
</dbReference>
<accession>A0A852WBU1</accession>
<feature type="domain" description="Solute-binding protein family 5" evidence="2">
    <location>
        <begin position="109"/>
        <end position="503"/>
    </location>
</feature>
<dbReference type="PROSITE" id="PS51257">
    <property type="entry name" value="PROKAR_LIPOPROTEIN"/>
    <property type="match status" value="1"/>
</dbReference>
<dbReference type="Gene3D" id="3.10.105.10">
    <property type="entry name" value="Dipeptide-binding Protein, Domain 3"/>
    <property type="match status" value="1"/>
</dbReference>
<dbReference type="PIRSF" id="PIRSF002741">
    <property type="entry name" value="MppA"/>
    <property type="match status" value="1"/>
</dbReference>
<dbReference type="Pfam" id="PF00496">
    <property type="entry name" value="SBP_bac_5"/>
    <property type="match status" value="1"/>
</dbReference>
<dbReference type="EMBL" id="JACCAB010000001">
    <property type="protein sequence ID" value="NYG06269.1"/>
    <property type="molecule type" value="Genomic_DNA"/>
</dbReference>
<feature type="chain" id="PRO_5032399000" evidence="1">
    <location>
        <begin position="27"/>
        <end position="591"/>
    </location>
</feature>
<dbReference type="GO" id="GO:0015833">
    <property type="term" value="P:peptide transport"/>
    <property type="evidence" value="ECO:0007669"/>
    <property type="project" value="TreeGrafter"/>
</dbReference>
<dbReference type="Proteomes" id="UP000573599">
    <property type="component" value="Unassembled WGS sequence"/>
</dbReference>
<organism evidence="3 4">
    <name type="scientific">Pedococcus badiiscoriae</name>
    <dbReference type="NCBI Taxonomy" id="642776"/>
    <lineage>
        <taxon>Bacteria</taxon>
        <taxon>Bacillati</taxon>
        <taxon>Actinomycetota</taxon>
        <taxon>Actinomycetes</taxon>
        <taxon>Micrococcales</taxon>
        <taxon>Intrasporangiaceae</taxon>
        <taxon>Pedococcus</taxon>
    </lineage>
</organism>
<name>A0A852WBU1_9MICO</name>
<sequence>MKRTKLTGVASLIAVAALGLSGCAGSSKNPGTGGTSGGGSTTTAAFNAALNASFNPSTKAGGTLKYADDAQPDSTDPGDTYYGYMWDFVRLYGRALTMFKVVPGKGSSELVGDLAEGKGTSPDQGKTWTYKLRSGLKFEDGTPITSKDVKYAVERQYDKEVFPDGPTYLNDMLAWPTGYKGAYKSKGVNTDSAISTPDDQTITFHLKTAFSGFDYVVMTPQTIPVPQAKDTGAKYKEHPISSGPYMFEANSYVEGKGYNLVRNPNWSKATDPNRPALPDRIEMQFNQNAEDIDNRIIAGDLDVHVTGTGVTSATQSRVLTTPDLKARADNPTIARLWYVSIPSTVKPFDNKDCRVAVQYAMDRTSYQTAYGGAFTGGELATTILPPIIPGYQKFDLYPTPGNKGDVAKAKEELAKCGKPSGFATTMGYRSERPKEKAVAEAFQQSLAKVGITVTLKGFPKKDYFSTYCGNPPYVVKNNLGLCVNGWGADWNDGYGFLAQIVDSRVIRDTGGSSNISVRDPAVDKLLDQAQNELDVSKRNAIWGQIDHQVMDDATIYPGVYAKALLLRGKNLTNVWINQQFGYYDYLSLGKS</sequence>
<dbReference type="GO" id="GO:1904680">
    <property type="term" value="F:peptide transmembrane transporter activity"/>
    <property type="evidence" value="ECO:0007669"/>
    <property type="project" value="TreeGrafter"/>
</dbReference>
<evidence type="ECO:0000313" key="4">
    <source>
        <dbReference type="Proteomes" id="UP000573599"/>
    </source>
</evidence>
<dbReference type="InterPro" id="IPR039424">
    <property type="entry name" value="SBP_5"/>
</dbReference>
<keyword evidence="4" id="KW-1185">Reference proteome</keyword>
<evidence type="ECO:0000259" key="2">
    <source>
        <dbReference type="Pfam" id="PF00496"/>
    </source>
</evidence>
<dbReference type="SUPFAM" id="SSF53850">
    <property type="entry name" value="Periplasmic binding protein-like II"/>
    <property type="match status" value="1"/>
</dbReference>
<proteinExistence type="predicted"/>
<dbReference type="PANTHER" id="PTHR30290">
    <property type="entry name" value="PERIPLASMIC BINDING COMPONENT OF ABC TRANSPORTER"/>
    <property type="match status" value="1"/>
</dbReference>
<evidence type="ECO:0000313" key="3">
    <source>
        <dbReference type="EMBL" id="NYG06269.1"/>
    </source>
</evidence>
<dbReference type="GO" id="GO:0043190">
    <property type="term" value="C:ATP-binding cassette (ABC) transporter complex"/>
    <property type="evidence" value="ECO:0007669"/>
    <property type="project" value="InterPro"/>
</dbReference>